<feature type="signal peptide" evidence="1">
    <location>
        <begin position="1"/>
        <end position="21"/>
    </location>
</feature>
<proteinExistence type="predicted"/>
<dbReference type="EMBL" id="AP028911">
    <property type="protein sequence ID" value="BES92588.1"/>
    <property type="molecule type" value="Genomic_DNA"/>
</dbReference>
<evidence type="ECO:0000313" key="3">
    <source>
        <dbReference type="Proteomes" id="UP001307889"/>
    </source>
</evidence>
<feature type="chain" id="PRO_5045549841" evidence="1">
    <location>
        <begin position="22"/>
        <end position="107"/>
    </location>
</feature>
<keyword evidence="3" id="KW-1185">Reference proteome</keyword>
<reference evidence="2 3" key="1">
    <citation type="submission" date="2023-09" db="EMBL/GenBank/DDBJ databases">
        <title>Nesidiocoris tenuis whole genome shotgun sequence.</title>
        <authorList>
            <person name="Shibata T."/>
            <person name="Shimoda M."/>
            <person name="Kobayashi T."/>
            <person name="Uehara T."/>
        </authorList>
    </citation>
    <scope>NUCLEOTIDE SEQUENCE [LARGE SCALE GENOMIC DNA]</scope>
    <source>
        <strain evidence="2 3">Japan</strain>
    </source>
</reference>
<sequence length="107" mass="11968">MCWFRSESNLLLLLVHCPVNSGPPLRTGYLAGSFYSHSPPIIIFPFGLSKLITPGHYHIPSQKVPVTRHIVVRRRRAHAGAGLKESTINMDDEAKLGLRKLRTPTEV</sequence>
<dbReference type="Proteomes" id="UP001307889">
    <property type="component" value="Chromosome 3"/>
</dbReference>
<evidence type="ECO:0000313" key="2">
    <source>
        <dbReference type="EMBL" id="BES92588.1"/>
    </source>
</evidence>
<gene>
    <name evidence="2" type="ORF">NTJ_05398</name>
</gene>
<keyword evidence="1" id="KW-0732">Signal</keyword>
<organism evidence="2 3">
    <name type="scientific">Nesidiocoris tenuis</name>
    <dbReference type="NCBI Taxonomy" id="355587"/>
    <lineage>
        <taxon>Eukaryota</taxon>
        <taxon>Metazoa</taxon>
        <taxon>Ecdysozoa</taxon>
        <taxon>Arthropoda</taxon>
        <taxon>Hexapoda</taxon>
        <taxon>Insecta</taxon>
        <taxon>Pterygota</taxon>
        <taxon>Neoptera</taxon>
        <taxon>Paraneoptera</taxon>
        <taxon>Hemiptera</taxon>
        <taxon>Heteroptera</taxon>
        <taxon>Panheteroptera</taxon>
        <taxon>Cimicomorpha</taxon>
        <taxon>Miridae</taxon>
        <taxon>Dicyphina</taxon>
        <taxon>Nesidiocoris</taxon>
    </lineage>
</organism>
<protein>
    <submittedName>
        <fullName evidence="2">Uncharacterized protein</fullName>
    </submittedName>
</protein>
<name>A0ABN7AKT9_9HEMI</name>
<evidence type="ECO:0000256" key="1">
    <source>
        <dbReference type="SAM" id="SignalP"/>
    </source>
</evidence>
<accession>A0ABN7AKT9</accession>